<dbReference type="EMBL" id="BJLH01000002">
    <property type="protein sequence ID" value="GEA59304.1"/>
    <property type="molecule type" value="Genomic_DNA"/>
</dbReference>
<dbReference type="GO" id="GO:0008478">
    <property type="term" value="F:pyridoxal kinase activity"/>
    <property type="evidence" value="ECO:0007669"/>
    <property type="project" value="UniProtKB-EC"/>
</dbReference>
<dbReference type="Pfam" id="PF08543">
    <property type="entry name" value="Phos_pyr_kin"/>
    <property type="match status" value="1"/>
</dbReference>
<keyword evidence="2" id="KW-0808">Transferase</keyword>
<dbReference type="InterPro" id="IPR029056">
    <property type="entry name" value="Ribokinase-like"/>
</dbReference>
<protein>
    <recommendedName>
        <fullName evidence="1">pyridoxal kinase</fullName>
        <ecNumber evidence="1">2.7.1.35</ecNumber>
    </recommendedName>
</protein>
<evidence type="ECO:0000313" key="7">
    <source>
        <dbReference type="EMBL" id="GEA59304.1"/>
    </source>
</evidence>
<comment type="caution">
    <text evidence="7">The sequence shown here is derived from an EMBL/GenBank/DDBJ whole genome shotgun (WGS) entry which is preliminary data.</text>
</comment>
<name>A0A4Y3IKP2_9VIBR</name>
<gene>
    <name evidence="7" type="primary">pdxY</name>
    <name evidence="7" type="ORF">VCO01S_04970</name>
</gene>
<dbReference type="PANTHER" id="PTHR10534:SF2">
    <property type="entry name" value="PYRIDOXAL KINASE"/>
    <property type="match status" value="1"/>
</dbReference>
<dbReference type="InterPro" id="IPR004625">
    <property type="entry name" value="PyrdxlKinase"/>
</dbReference>
<evidence type="ECO:0000256" key="1">
    <source>
        <dbReference type="ARBA" id="ARBA00012104"/>
    </source>
</evidence>
<proteinExistence type="predicted"/>
<evidence type="ECO:0000256" key="4">
    <source>
        <dbReference type="ARBA" id="ARBA00022777"/>
    </source>
</evidence>
<keyword evidence="3" id="KW-0547">Nucleotide-binding</keyword>
<accession>A0A4Y3IKP2</accession>
<feature type="domain" description="Pyridoxamine kinase/Phosphomethylpyrimidine kinase" evidence="6">
    <location>
        <begin position="97"/>
        <end position="246"/>
    </location>
</feature>
<evidence type="ECO:0000256" key="5">
    <source>
        <dbReference type="ARBA" id="ARBA00022840"/>
    </source>
</evidence>
<dbReference type="PANTHER" id="PTHR10534">
    <property type="entry name" value="PYRIDOXAL KINASE"/>
    <property type="match status" value="1"/>
</dbReference>
<dbReference type="OrthoDB" id="9800808at2"/>
<dbReference type="CDD" id="cd01173">
    <property type="entry name" value="pyridoxal_pyridoxamine_kinase"/>
    <property type="match status" value="1"/>
</dbReference>
<sequence length="290" mass="32144">MTNIISVQPQVVYGHVGNSSAVFPMQRMGIEVLQLDTLQVAKAPRTDEDWTNYKSIERGIATLIEGVDSIHELEHCGALVSGYLDSVKQVEDLYLAVAMLKKRNRSALYVCHAAMYLSNNTQLISDDVKEAVIRDLVPIADIVVLNQHELAVITGSTFSTQEQVIHACEKILELGARYVIVKDLQILSGELDTVLMVTLRNSFKVEWPKFEFTEPLLGLGDLVSAVFAASLVNGVNPISAFSHTCNATYGILKITKEHESYELQTVAGQYEFVEPTYELPVIKIEKTATQ</sequence>
<dbReference type="EC" id="2.7.1.35" evidence="1"/>
<dbReference type="GO" id="GO:0005524">
    <property type="term" value="F:ATP binding"/>
    <property type="evidence" value="ECO:0007669"/>
    <property type="project" value="UniProtKB-KW"/>
</dbReference>
<evidence type="ECO:0000259" key="6">
    <source>
        <dbReference type="Pfam" id="PF08543"/>
    </source>
</evidence>
<reference evidence="7 8" key="1">
    <citation type="submission" date="2019-06" db="EMBL/GenBank/DDBJ databases">
        <title>Whole genome shotgun sequence of Vibrio comitans NBRC 102076.</title>
        <authorList>
            <person name="Hosoyama A."/>
            <person name="Uohara A."/>
            <person name="Ohji S."/>
            <person name="Ichikawa N."/>
        </authorList>
    </citation>
    <scope>NUCLEOTIDE SEQUENCE [LARGE SCALE GENOMIC DNA]</scope>
    <source>
        <strain evidence="7 8">NBRC 102076</strain>
    </source>
</reference>
<keyword evidence="8" id="KW-1185">Reference proteome</keyword>
<keyword evidence="5" id="KW-0067">ATP-binding</keyword>
<dbReference type="GO" id="GO:0009443">
    <property type="term" value="P:pyridoxal 5'-phosphate salvage"/>
    <property type="evidence" value="ECO:0007669"/>
    <property type="project" value="InterPro"/>
</dbReference>
<keyword evidence="4 7" id="KW-0418">Kinase</keyword>
<evidence type="ECO:0000313" key="8">
    <source>
        <dbReference type="Proteomes" id="UP000318242"/>
    </source>
</evidence>
<dbReference type="AlphaFoldDB" id="A0A4Y3IKP2"/>
<dbReference type="NCBIfam" id="TIGR00687">
    <property type="entry name" value="pyridox_kin"/>
    <property type="match status" value="1"/>
</dbReference>
<dbReference type="GO" id="GO:0005829">
    <property type="term" value="C:cytosol"/>
    <property type="evidence" value="ECO:0007669"/>
    <property type="project" value="TreeGrafter"/>
</dbReference>
<organism evidence="7 8">
    <name type="scientific">Vibrio comitans NBRC 102076</name>
    <dbReference type="NCBI Taxonomy" id="1219078"/>
    <lineage>
        <taxon>Bacteria</taxon>
        <taxon>Pseudomonadati</taxon>
        <taxon>Pseudomonadota</taxon>
        <taxon>Gammaproteobacteria</taxon>
        <taxon>Vibrionales</taxon>
        <taxon>Vibrionaceae</taxon>
        <taxon>Vibrio</taxon>
    </lineage>
</organism>
<dbReference type="InterPro" id="IPR013749">
    <property type="entry name" value="PM/HMP-P_kinase-1"/>
</dbReference>
<evidence type="ECO:0000256" key="2">
    <source>
        <dbReference type="ARBA" id="ARBA00022679"/>
    </source>
</evidence>
<dbReference type="RefSeq" id="WP_141269026.1">
    <property type="nucleotide sequence ID" value="NZ_BJLH01000002.1"/>
</dbReference>
<evidence type="ECO:0000256" key="3">
    <source>
        <dbReference type="ARBA" id="ARBA00022741"/>
    </source>
</evidence>
<dbReference type="SUPFAM" id="SSF53613">
    <property type="entry name" value="Ribokinase-like"/>
    <property type="match status" value="1"/>
</dbReference>
<dbReference type="Gene3D" id="3.40.1190.20">
    <property type="match status" value="1"/>
</dbReference>
<dbReference type="Proteomes" id="UP000318242">
    <property type="component" value="Unassembled WGS sequence"/>
</dbReference>